<keyword evidence="5" id="KW-0418">Kinase</keyword>
<dbReference type="Proteomes" id="UP000029453">
    <property type="component" value="Unassembled WGS sequence"/>
</dbReference>
<dbReference type="GO" id="GO:0005829">
    <property type="term" value="C:cytosol"/>
    <property type="evidence" value="ECO:0007669"/>
    <property type="project" value="TreeGrafter"/>
</dbReference>
<evidence type="ECO:0000256" key="1">
    <source>
        <dbReference type="ARBA" id="ARBA00022679"/>
    </source>
</evidence>
<dbReference type="InterPro" id="IPR036554">
    <property type="entry name" value="GHMP_kinase_C_sf"/>
</dbReference>
<keyword evidence="2" id="KW-0547">Nucleotide-binding</keyword>
<dbReference type="PANTHER" id="PTHR10457">
    <property type="entry name" value="MEVALONATE KINASE/GALACTOKINASE"/>
    <property type="match status" value="1"/>
</dbReference>
<protein>
    <submittedName>
        <fullName evidence="5">Galactokinase</fullName>
    </submittedName>
</protein>
<evidence type="ECO:0000313" key="6">
    <source>
        <dbReference type="Proteomes" id="UP000029453"/>
    </source>
</evidence>
<proteinExistence type="predicted"/>
<keyword evidence="3" id="KW-0067">ATP-binding</keyword>
<dbReference type="EMBL" id="BALG01000224">
    <property type="protein sequence ID" value="GAC43529.1"/>
    <property type="molecule type" value="Genomic_DNA"/>
</dbReference>
<keyword evidence="1" id="KW-0808">Transferase</keyword>
<comment type="caution">
    <text evidence="5">The sequence shown here is derived from an EMBL/GenBank/DDBJ whole genome shotgun (WGS) entry which is preliminary data.</text>
</comment>
<dbReference type="AlphaFoldDB" id="M9M3D3"/>
<evidence type="ECO:0000256" key="2">
    <source>
        <dbReference type="ARBA" id="ARBA00022741"/>
    </source>
</evidence>
<accession>M9M3D3</accession>
<dbReference type="GO" id="GO:0006012">
    <property type="term" value="P:galactose metabolic process"/>
    <property type="evidence" value="ECO:0007669"/>
    <property type="project" value="TreeGrafter"/>
</dbReference>
<evidence type="ECO:0000259" key="4">
    <source>
        <dbReference type="Pfam" id="PF08544"/>
    </source>
</evidence>
<keyword evidence="6" id="KW-1185">Reference proteome</keyword>
<name>M9M3D3_PAEPP</name>
<evidence type="ECO:0000256" key="3">
    <source>
        <dbReference type="ARBA" id="ARBA00022840"/>
    </source>
</evidence>
<dbReference type="GO" id="GO:0005524">
    <property type="term" value="F:ATP binding"/>
    <property type="evidence" value="ECO:0007669"/>
    <property type="project" value="UniProtKB-KW"/>
</dbReference>
<dbReference type="Gene3D" id="3.30.70.890">
    <property type="entry name" value="GHMP kinase, C-terminal domain"/>
    <property type="match status" value="1"/>
</dbReference>
<dbReference type="InterPro" id="IPR013750">
    <property type="entry name" value="GHMP_kinase_C_dom"/>
</dbReference>
<dbReference type="SUPFAM" id="SSF55060">
    <property type="entry name" value="GHMP Kinase, C-terminal domain"/>
    <property type="match status" value="1"/>
</dbReference>
<dbReference type="PANTHER" id="PTHR10457:SF7">
    <property type="entry name" value="GALACTOKINASE-RELATED"/>
    <property type="match status" value="1"/>
</dbReference>
<sequence length="98" mass="10761">MHIGRLMTASHESLRDLYEVSCEELEEALRTAGSRMTGTGFGGCTVSLVKESAVSRFIERVGEAYQRRTGLTPEFYVRSIGDGVREQDCGNKLAAEGE</sequence>
<evidence type="ECO:0000313" key="5">
    <source>
        <dbReference type="EMBL" id="GAC43529.1"/>
    </source>
</evidence>
<gene>
    <name evidence="5" type="ORF">PPOP_2912</name>
</gene>
<reference evidence="5 6" key="1">
    <citation type="submission" date="2012-10" db="EMBL/GenBank/DDBJ databases">
        <title>Draft Genome Sequence of Paenibacillus popilliae ATCC 14706T.</title>
        <authorList>
            <person name="Iiyama K."/>
            <person name="Mori K."/>
            <person name="Mon H."/>
            <person name="Chieda Y."/>
            <person name="Lee J.M."/>
            <person name="Kusakabe T."/>
            <person name="Tashiro K."/>
            <person name="Asano S."/>
            <person name="Yasunaga-Aoki C."/>
            <person name="Shimizu S."/>
        </authorList>
    </citation>
    <scope>NUCLEOTIDE SEQUENCE [LARGE SCALE GENOMIC DNA]</scope>
    <source>
        <strain evidence="5 6">ATCC 14706</strain>
    </source>
</reference>
<organism evidence="5 6">
    <name type="scientific">Paenibacillus popilliae ATCC 14706</name>
    <dbReference type="NCBI Taxonomy" id="1212764"/>
    <lineage>
        <taxon>Bacteria</taxon>
        <taxon>Bacillati</taxon>
        <taxon>Bacillota</taxon>
        <taxon>Bacilli</taxon>
        <taxon>Bacillales</taxon>
        <taxon>Paenibacillaceae</taxon>
        <taxon>Paenibacillus</taxon>
    </lineage>
</organism>
<dbReference type="Pfam" id="PF08544">
    <property type="entry name" value="GHMP_kinases_C"/>
    <property type="match status" value="1"/>
</dbReference>
<dbReference type="GO" id="GO:0004335">
    <property type="term" value="F:galactokinase activity"/>
    <property type="evidence" value="ECO:0007669"/>
    <property type="project" value="TreeGrafter"/>
</dbReference>
<feature type="domain" description="GHMP kinase C-terminal" evidence="4">
    <location>
        <begin position="3"/>
        <end position="65"/>
    </location>
</feature>